<evidence type="ECO:0000256" key="4">
    <source>
        <dbReference type="SAM" id="MobiDB-lite"/>
    </source>
</evidence>
<name>A0A7E4VN73_PANRE</name>
<proteinExistence type="inferred from homology"/>
<comment type="subcellular location">
    <subcellularLocation>
        <location evidence="1">Membrane</location>
    </subcellularLocation>
</comment>
<sequence length="493" mass="54897">MDKKTPPKFNPLYHPAPALNPRPPGMAAPGGMPQGSGPHPHPHMAIPSSSASAHKPSALPTTTQFSAFGPTSSAFEMLYNAPLPDLTHPAHPEPRPKTPSPPPVLPPIQTSMFRSTPPLSRSISTVSGPLRFRRERMMIRHHTLQSETSFDKDKIDTPQDTVPPSPTSLLAPPDVRQTKCVQLELPPHRRDTLDKIPRRARSQSWLVRTRHLLDDDKSLTRTPWIAHCLYALSVFMLVITFPFCLPFCVKVAREYERVVVFRTGRLIKGGTKGPGMFFILPCIDTYRVVDLRVLSFDVPAQEILSRDSVTVSVEAVVYFRISNPIISVTNVNDAQFSTKLLAQTTLRNVLGTKTLSEILQERDNISSVTEKILDEGTDPWGVKVQRVEIKDIRLPQMLTRAMAAEAEASRDARARVIAADGERNASHNLVEAANTISENRAALHLRFLQTISHIAAEHNHTIVVPVSMEIMRALKKKLASFWEKENTGTKEKV</sequence>
<evidence type="ECO:0000256" key="3">
    <source>
        <dbReference type="ARBA" id="ARBA00023136"/>
    </source>
</evidence>
<keyword evidence="3" id="KW-0472">Membrane</keyword>
<protein>
    <submittedName>
        <fullName evidence="7">PHB domain-containing protein</fullName>
    </submittedName>
</protein>
<dbReference type="WBParaSite" id="Pan_g22974.t1">
    <property type="protein sequence ID" value="Pan_g22974.t1"/>
    <property type="gene ID" value="Pan_g22974"/>
</dbReference>
<evidence type="ECO:0000256" key="2">
    <source>
        <dbReference type="ARBA" id="ARBA00008164"/>
    </source>
</evidence>
<accession>A0A7E4VN73</accession>
<dbReference type="PANTHER" id="PTHR10264:SF66">
    <property type="entry name" value="BAND 7 DOMAIN-CONTAINING PROTEIN"/>
    <property type="match status" value="1"/>
</dbReference>
<feature type="region of interest" description="Disordered" evidence="4">
    <location>
        <begin position="84"/>
        <end position="125"/>
    </location>
</feature>
<dbReference type="InterPro" id="IPR001972">
    <property type="entry name" value="Stomatin_HflK_fam"/>
</dbReference>
<dbReference type="InterPro" id="IPR018080">
    <property type="entry name" value="Band_7/stomatin-like_CS"/>
</dbReference>
<evidence type="ECO:0000259" key="5">
    <source>
        <dbReference type="SMART" id="SM00244"/>
    </source>
</evidence>
<reference evidence="7" key="2">
    <citation type="submission" date="2020-10" db="UniProtKB">
        <authorList>
            <consortium name="WormBaseParasite"/>
        </authorList>
    </citation>
    <scope>IDENTIFICATION</scope>
</reference>
<dbReference type="InterPro" id="IPR043202">
    <property type="entry name" value="Band-7_stomatin-like"/>
</dbReference>
<dbReference type="SMART" id="SM00244">
    <property type="entry name" value="PHB"/>
    <property type="match status" value="1"/>
</dbReference>
<dbReference type="Proteomes" id="UP000492821">
    <property type="component" value="Unassembled WGS sequence"/>
</dbReference>
<dbReference type="Gene3D" id="6.10.250.2090">
    <property type="match status" value="1"/>
</dbReference>
<feature type="compositionally biased region" description="Low complexity" evidence="4">
    <location>
        <begin position="47"/>
        <end position="60"/>
    </location>
</feature>
<dbReference type="InterPro" id="IPR001107">
    <property type="entry name" value="Band_7"/>
</dbReference>
<dbReference type="FunFam" id="3.30.479.30:FF:000002">
    <property type="entry name" value="band 7 protein AGAP004871"/>
    <property type="match status" value="1"/>
</dbReference>
<dbReference type="PANTHER" id="PTHR10264">
    <property type="entry name" value="BAND 7 PROTEIN-RELATED"/>
    <property type="match status" value="1"/>
</dbReference>
<feature type="region of interest" description="Disordered" evidence="4">
    <location>
        <begin position="145"/>
        <end position="171"/>
    </location>
</feature>
<feature type="domain" description="Band 7" evidence="5">
    <location>
        <begin position="247"/>
        <end position="406"/>
    </location>
</feature>
<dbReference type="Gene3D" id="3.30.479.30">
    <property type="entry name" value="Band 7 domain"/>
    <property type="match status" value="1"/>
</dbReference>
<keyword evidence="6" id="KW-1185">Reference proteome</keyword>
<feature type="compositionally biased region" description="Low complexity" evidence="4">
    <location>
        <begin position="27"/>
        <end position="38"/>
    </location>
</feature>
<feature type="compositionally biased region" description="Pro residues" evidence="4">
    <location>
        <begin position="97"/>
        <end position="106"/>
    </location>
</feature>
<feature type="compositionally biased region" description="Polar residues" evidence="4">
    <location>
        <begin position="108"/>
        <end position="125"/>
    </location>
</feature>
<dbReference type="AlphaFoldDB" id="A0A7E4VN73"/>
<evidence type="ECO:0000313" key="7">
    <source>
        <dbReference type="WBParaSite" id="Pan_g22974.t1"/>
    </source>
</evidence>
<dbReference type="SUPFAM" id="SSF117892">
    <property type="entry name" value="Band 7/SPFH domain"/>
    <property type="match status" value="1"/>
</dbReference>
<comment type="similarity">
    <text evidence="2">Belongs to the band 7/mec-2 family.</text>
</comment>
<evidence type="ECO:0000313" key="6">
    <source>
        <dbReference type="Proteomes" id="UP000492821"/>
    </source>
</evidence>
<evidence type="ECO:0000256" key="1">
    <source>
        <dbReference type="ARBA" id="ARBA00004370"/>
    </source>
</evidence>
<dbReference type="Pfam" id="PF01145">
    <property type="entry name" value="Band_7"/>
    <property type="match status" value="1"/>
</dbReference>
<dbReference type="GO" id="GO:0005886">
    <property type="term" value="C:plasma membrane"/>
    <property type="evidence" value="ECO:0007669"/>
    <property type="project" value="InterPro"/>
</dbReference>
<reference evidence="6" key="1">
    <citation type="journal article" date="2013" name="Genetics">
        <title>The draft genome and transcriptome of Panagrellus redivivus are shaped by the harsh demands of a free-living lifestyle.</title>
        <authorList>
            <person name="Srinivasan J."/>
            <person name="Dillman A.R."/>
            <person name="Macchietto M.G."/>
            <person name="Heikkinen L."/>
            <person name="Lakso M."/>
            <person name="Fracchia K.M."/>
            <person name="Antoshechkin I."/>
            <person name="Mortazavi A."/>
            <person name="Wong G."/>
            <person name="Sternberg P.W."/>
        </authorList>
    </citation>
    <scope>NUCLEOTIDE SEQUENCE [LARGE SCALE GENOMIC DNA]</scope>
    <source>
        <strain evidence="6">MT8872</strain>
    </source>
</reference>
<dbReference type="InterPro" id="IPR036013">
    <property type="entry name" value="Band_7/SPFH_dom_sf"/>
</dbReference>
<organism evidence="6 7">
    <name type="scientific">Panagrellus redivivus</name>
    <name type="common">Microworm</name>
    <dbReference type="NCBI Taxonomy" id="6233"/>
    <lineage>
        <taxon>Eukaryota</taxon>
        <taxon>Metazoa</taxon>
        <taxon>Ecdysozoa</taxon>
        <taxon>Nematoda</taxon>
        <taxon>Chromadorea</taxon>
        <taxon>Rhabditida</taxon>
        <taxon>Tylenchina</taxon>
        <taxon>Panagrolaimomorpha</taxon>
        <taxon>Panagrolaimoidea</taxon>
        <taxon>Panagrolaimidae</taxon>
        <taxon>Panagrellus</taxon>
    </lineage>
</organism>
<feature type="region of interest" description="Disordered" evidence="4">
    <location>
        <begin position="1"/>
        <end position="65"/>
    </location>
</feature>
<dbReference type="PRINTS" id="PR00721">
    <property type="entry name" value="STOMATIN"/>
</dbReference>
<dbReference type="PROSITE" id="PS01270">
    <property type="entry name" value="BAND_7"/>
    <property type="match status" value="1"/>
</dbReference>